<dbReference type="PANTHER" id="PTHR45885">
    <property type="entry name" value="CELL DIVISION CYCLE 5-LIKE PROTEIN"/>
    <property type="match status" value="1"/>
</dbReference>
<dbReference type="FunFam" id="1.10.10.60:FF:000021">
    <property type="entry name" value="CDC5 cell division cycle 5-like"/>
    <property type="match status" value="1"/>
</dbReference>
<evidence type="ECO:0000256" key="1">
    <source>
        <dbReference type="ARBA" id="ARBA00010506"/>
    </source>
</evidence>
<evidence type="ECO:0000259" key="14">
    <source>
        <dbReference type="PROSITE" id="PS50090"/>
    </source>
</evidence>
<evidence type="ECO:0000256" key="6">
    <source>
        <dbReference type="ARBA" id="ARBA00023054"/>
    </source>
</evidence>
<dbReference type="EMBL" id="JAEHOE010000011">
    <property type="protein sequence ID" value="KAG2498099.1"/>
    <property type="molecule type" value="Genomic_DNA"/>
</dbReference>
<dbReference type="Pfam" id="PF11831">
    <property type="entry name" value="Myb_Cef"/>
    <property type="match status" value="1"/>
</dbReference>
<dbReference type="GO" id="GO:0006281">
    <property type="term" value="P:DNA repair"/>
    <property type="evidence" value="ECO:0007669"/>
    <property type="project" value="UniProtKB-KW"/>
</dbReference>
<protein>
    <submittedName>
        <fullName evidence="16">Uncharacterized protein</fullName>
    </submittedName>
</protein>
<keyword evidence="6 12" id="KW-0175">Coiled coil</keyword>
<dbReference type="GO" id="GO:0000974">
    <property type="term" value="C:Prp19 complex"/>
    <property type="evidence" value="ECO:0007669"/>
    <property type="project" value="InterPro"/>
</dbReference>
<dbReference type="GO" id="GO:0006355">
    <property type="term" value="P:regulation of DNA-templated transcription"/>
    <property type="evidence" value="ECO:0007669"/>
    <property type="project" value="UniProtKB-ARBA"/>
</dbReference>
<evidence type="ECO:0000256" key="10">
    <source>
        <dbReference type="ARBA" id="ARBA00023242"/>
    </source>
</evidence>
<dbReference type="InterPro" id="IPR017930">
    <property type="entry name" value="Myb_dom"/>
</dbReference>
<accession>A0A836C3V7</accession>
<feature type="region of interest" description="Disordered" evidence="13">
    <location>
        <begin position="633"/>
        <end position="653"/>
    </location>
</feature>
<dbReference type="SMART" id="SM00717">
    <property type="entry name" value="SANT"/>
    <property type="match status" value="2"/>
</dbReference>
<dbReference type="InterPro" id="IPR001005">
    <property type="entry name" value="SANT/Myb"/>
</dbReference>
<dbReference type="Proteomes" id="UP000612055">
    <property type="component" value="Unassembled WGS sequence"/>
</dbReference>
<evidence type="ECO:0000256" key="12">
    <source>
        <dbReference type="SAM" id="Coils"/>
    </source>
</evidence>
<name>A0A836C3V7_9CHLO</name>
<feature type="compositionally biased region" description="Basic and acidic residues" evidence="13">
    <location>
        <begin position="113"/>
        <end position="126"/>
    </location>
</feature>
<keyword evidence="17" id="KW-1185">Reference proteome</keyword>
<keyword evidence="4" id="KW-0677">Repeat</keyword>
<feature type="compositionally biased region" description="Basic and acidic residues" evidence="13">
    <location>
        <begin position="553"/>
        <end position="568"/>
    </location>
</feature>
<feature type="domain" description="Myb-like" evidence="14">
    <location>
        <begin position="2"/>
        <end position="53"/>
    </location>
</feature>
<dbReference type="AlphaFoldDB" id="A0A836C3V7"/>
<dbReference type="InterPro" id="IPR009057">
    <property type="entry name" value="Homeodomain-like_sf"/>
</dbReference>
<comment type="caution">
    <text evidence="16">The sequence shown here is derived from an EMBL/GenBank/DDBJ whole genome shotgun (WGS) entry which is preliminary data.</text>
</comment>
<dbReference type="InterPro" id="IPR021786">
    <property type="entry name" value="Cdc5p/Cef1_C"/>
</dbReference>
<dbReference type="InterPro" id="IPR047242">
    <property type="entry name" value="CDC5L/Cef1"/>
</dbReference>
<evidence type="ECO:0000256" key="9">
    <source>
        <dbReference type="ARBA" id="ARBA00023204"/>
    </source>
</evidence>
<evidence type="ECO:0000256" key="5">
    <source>
        <dbReference type="ARBA" id="ARBA00022763"/>
    </source>
</evidence>
<dbReference type="Pfam" id="PF13921">
    <property type="entry name" value="Myb_DNA-bind_6"/>
    <property type="match status" value="1"/>
</dbReference>
<dbReference type="PROSITE" id="PS50090">
    <property type="entry name" value="MYB_LIKE"/>
    <property type="match status" value="2"/>
</dbReference>
<dbReference type="PROSITE" id="PS51294">
    <property type="entry name" value="HTH_MYB"/>
    <property type="match status" value="2"/>
</dbReference>
<dbReference type="GO" id="GO:0005681">
    <property type="term" value="C:spliceosomal complex"/>
    <property type="evidence" value="ECO:0007669"/>
    <property type="project" value="UniProtKB-KW"/>
</dbReference>
<dbReference type="OrthoDB" id="1410009at2759"/>
<keyword evidence="9" id="KW-0234">DNA repair</keyword>
<dbReference type="FunFam" id="1.10.10.60:FF:000091">
    <property type="entry name" value="CDC5 cell division cycle 5-like"/>
    <property type="match status" value="1"/>
</dbReference>
<keyword evidence="11" id="KW-0131">Cell cycle</keyword>
<feature type="region of interest" description="Disordered" evidence="13">
    <location>
        <begin position="553"/>
        <end position="597"/>
    </location>
</feature>
<evidence type="ECO:0000313" key="16">
    <source>
        <dbReference type="EMBL" id="KAG2498099.1"/>
    </source>
</evidence>
<reference evidence="16" key="1">
    <citation type="journal article" date="2020" name="bioRxiv">
        <title>Comparative genomics of Chlamydomonas.</title>
        <authorList>
            <person name="Craig R.J."/>
            <person name="Hasan A.R."/>
            <person name="Ness R.W."/>
            <person name="Keightley P.D."/>
        </authorList>
    </citation>
    <scope>NUCLEOTIDE SEQUENCE</scope>
    <source>
        <strain evidence="16">CCAP 11/70</strain>
    </source>
</reference>
<comment type="similarity">
    <text evidence="1">Belongs to the CEF1 family.</text>
</comment>
<evidence type="ECO:0000259" key="15">
    <source>
        <dbReference type="PROSITE" id="PS51294"/>
    </source>
</evidence>
<keyword evidence="10" id="KW-0539">Nucleus</keyword>
<dbReference type="GO" id="GO:0003677">
    <property type="term" value="F:DNA binding"/>
    <property type="evidence" value="ECO:0007669"/>
    <property type="project" value="UniProtKB-KW"/>
</dbReference>
<evidence type="ECO:0000256" key="7">
    <source>
        <dbReference type="ARBA" id="ARBA00023125"/>
    </source>
</evidence>
<dbReference type="InterPro" id="IPR047240">
    <property type="entry name" value="SANT_CDC5L_II"/>
</dbReference>
<evidence type="ECO:0000313" key="17">
    <source>
        <dbReference type="Proteomes" id="UP000612055"/>
    </source>
</evidence>
<dbReference type="Gene3D" id="1.10.10.60">
    <property type="entry name" value="Homeodomain-like"/>
    <property type="match status" value="2"/>
</dbReference>
<keyword evidence="8" id="KW-0508">mRNA splicing</keyword>
<gene>
    <name evidence="16" type="ORF">HYH03_003857</name>
</gene>
<keyword evidence="7" id="KW-0238">DNA-binding</keyword>
<feature type="coiled-coil region" evidence="12">
    <location>
        <begin position="799"/>
        <end position="826"/>
    </location>
</feature>
<keyword evidence="5" id="KW-0227">DNA damage</keyword>
<evidence type="ECO:0000256" key="13">
    <source>
        <dbReference type="SAM" id="MobiDB-lite"/>
    </source>
</evidence>
<dbReference type="PANTHER" id="PTHR45885:SF1">
    <property type="entry name" value="CELL DIVISION CYCLE 5-LIKE PROTEIN"/>
    <property type="match status" value="1"/>
</dbReference>
<sequence length="849" mass="92460">MRIMIKGGVWKNTEDEILKAAVMKYGLNQWARISSLLVRKSAKQCKARWYEWLDPSIKKTEWTREEDEKLLHLAKLMPCQWRTIAPIVGRTPAQCLDRYERLLDQAVSKDVAYDPRDDPRRLRPGEIDPNPESKPARPDAVDMDEDEKEMLSEARARLANTRGKKAKRKAREKQLEEARRLAMLQKTRELKAAGIEVRGKFKNAKAIDYNAEVAFELKPQTGFYSTEEENRVTRTMQQEFRPVTVEELEGRRRKDIEEALIKKDVKRQKLNEAHDAPGAVAAQMGLDSEGPRRRGKLMLPAPQVSEAELEQIARLGVDGALEASVSEGAGGNATRTLLGAYGQTPRMALAGATPMRTPRTGGTGGDRIMAEAAALAKLQGMGTVLEGGETGVDVGTMDFGGVTPRNVVAATPNPLANMTPSVRGGGSAAAAGGAGGATGARVLAIAGAAATPSVAGTPLRGGAGVGPGATPLVPMIRDELGLNEADVVAAALEGGGSRRQVAARQAAVRSELRERLAGLPAPQNEYAFEVPEVPQDEPEEAMEEDLADVRARRAREEAERRRIEELKKSKALQRQLPRPLSVDALPQPRPAAHQASSASGPAGLLVAAEEAVAAEVAALLNHDAMKYPVRDARTDKKKGDRGAAKPAGPAPPLEEFELGELEEADKLVQQEVAYLKSAWDQAGFSPDDYRDVWQAVHRDLIYLPSRGKYERAASATNVDRIDSLKSEFECVRGDMEREARRASKLEAKLGLLLAGLQRRHGDLGGRAAELWAQVRDAAQELVCFKALHERELRAAPERLEALAESLASAQRREGELQERYKALCKRKEELTAALEQVQPAQAQAQVASA</sequence>
<feature type="region of interest" description="Disordered" evidence="13">
    <location>
        <begin position="113"/>
        <end position="148"/>
    </location>
</feature>
<proteinExistence type="inferred from homology"/>
<dbReference type="SUPFAM" id="SSF46689">
    <property type="entry name" value="Homeodomain-like"/>
    <property type="match status" value="1"/>
</dbReference>
<organism evidence="16 17">
    <name type="scientific">Edaphochlamys debaryana</name>
    <dbReference type="NCBI Taxonomy" id="47281"/>
    <lineage>
        <taxon>Eukaryota</taxon>
        <taxon>Viridiplantae</taxon>
        <taxon>Chlorophyta</taxon>
        <taxon>core chlorophytes</taxon>
        <taxon>Chlorophyceae</taxon>
        <taxon>CS clade</taxon>
        <taxon>Chlamydomonadales</taxon>
        <taxon>Chlamydomonadales incertae sedis</taxon>
        <taxon>Edaphochlamys</taxon>
    </lineage>
</organism>
<evidence type="ECO:0000256" key="3">
    <source>
        <dbReference type="ARBA" id="ARBA00022728"/>
    </source>
</evidence>
<keyword evidence="3" id="KW-0747">Spliceosome</keyword>
<keyword evidence="2" id="KW-0507">mRNA processing</keyword>
<evidence type="ECO:0000256" key="4">
    <source>
        <dbReference type="ARBA" id="ARBA00022737"/>
    </source>
</evidence>
<feature type="domain" description="Myb-like" evidence="14">
    <location>
        <begin position="54"/>
        <end position="103"/>
    </location>
</feature>
<dbReference type="CDD" id="cd11659">
    <property type="entry name" value="SANT_CDC5_II"/>
    <property type="match status" value="1"/>
</dbReference>
<evidence type="ECO:0000256" key="2">
    <source>
        <dbReference type="ARBA" id="ARBA00022664"/>
    </source>
</evidence>
<dbReference type="CDD" id="cd00167">
    <property type="entry name" value="SANT"/>
    <property type="match status" value="1"/>
</dbReference>
<evidence type="ECO:0000256" key="8">
    <source>
        <dbReference type="ARBA" id="ARBA00023187"/>
    </source>
</evidence>
<feature type="domain" description="HTH myb-type" evidence="15">
    <location>
        <begin position="58"/>
        <end position="107"/>
    </location>
</feature>
<feature type="domain" description="HTH myb-type" evidence="15">
    <location>
        <begin position="2"/>
        <end position="57"/>
    </location>
</feature>
<dbReference type="GO" id="GO:0000398">
    <property type="term" value="P:mRNA splicing, via spliceosome"/>
    <property type="evidence" value="ECO:0007669"/>
    <property type="project" value="InterPro"/>
</dbReference>
<feature type="compositionally biased region" description="Basic and acidic residues" evidence="13">
    <location>
        <begin position="633"/>
        <end position="643"/>
    </location>
</feature>
<evidence type="ECO:0000256" key="11">
    <source>
        <dbReference type="ARBA" id="ARBA00023306"/>
    </source>
</evidence>